<feature type="domain" description="THIF-type NAD/FAD binding fold" evidence="2">
    <location>
        <begin position="99"/>
        <end position="417"/>
    </location>
</feature>
<name>A0A1Y2H995_9FUNG</name>
<feature type="region of interest" description="Disordered" evidence="1">
    <location>
        <begin position="1"/>
        <end position="93"/>
    </location>
</feature>
<feature type="non-terminal residue" evidence="3">
    <location>
        <position position="1"/>
    </location>
</feature>
<accession>A0A1Y2H995</accession>
<dbReference type="PANTHER" id="PTHR10953">
    <property type="entry name" value="UBIQUITIN-ACTIVATING ENZYME E1"/>
    <property type="match status" value="1"/>
</dbReference>
<dbReference type="GO" id="GO:0019948">
    <property type="term" value="F:SUMO activating enzyme activity"/>
    <property type="evidence" value="ECO:0007669"/>
    <property type="project" value="TreeGrafter"/>
</dbReference>
<sequence>RSRSRSRSASPSKPAHAPAPLSFTPADLATTRSPMQSPIKPSSTSATPNTHKRRRPPSPHATSSRSPTSSPTKPKRQRTSQSATSDKDADADADADEIYDRQIRLWGAAAQLRVSSARVAILGTARGLSRGLAVEAVKNLALAGIGHLSLVQLAIPNQVEEHDEDGKPTNFFAAAQRAHEHGTSAANVLEAGARALNPRVALESVRVNGGSDMRAVKDVLRGHDLVLLVDAPPSTAVAVNVVTRELGVKLLVGNVVGMNAWVFADLLAHGYIKETEMAPESKDAEPVVVRTHRKSTYVPLTEALGVELKHAVPKPRDRQRMATVTAVGMLALLRYWLDHGALPENACEEDRQRTWNAWQAECKRHGVEFDGVGQDELMHMYRGCKGEINPIAAMTGGILAQEAVKTIQQKRAPVNNLFVFVGDIASGEVVALGSKDELVGTVKDGEEEKQ</sequence>
<evidence type="ECO:0000313" key="3">
    <source>
        <dbReference type="EMBL" id="ORZ31146.1"/>
    </source>
</evidence>
<dbReference type="GO" id="GO:0031510">
    <property type="term" value="C:SUMO activating enzyme complex"/>
    <property type="evidence" value="ECO:0007669"/>
    <property type="project" value="TreeGrafter"/>
</dbReference>
<dbReference type="Pfam" id="PF00899">
    <property type="entry name" value="ThiF"/>
    <property type="match status" value="1"/>
</dbReference>
<dbReference type="InterPro" id="IPR035985">
    <property type="entry name" value="Ubiquitin-activating_enz"/>
</dbReference>
<dbReference type="AlphaFoldDB" id="A0A1Y2H995"/>
<evidence type="ECO:0000256" key="1">
    <source>
        <dbReference type="SAM" id="MobiDB-lite"/>
    </source>
</evidence>
<dbReference type="OrthoDB" id="1708823at2759"/>
<dbReference type="SUPFAM" id="SSF69572">
    <property type="entry name" value="Activating enzymes of the ubiquitin-like proteins"/>
    <property type="match status" value="1"/>
</dbReference>
<feature type="compositionally biased region" description="Low complexity" evidence="1">
    <location>
        <begin position="7"/>
        <end position="22"/>
    </location>
</feature>
<dbReference type="InterPro" id="IPR045886">
    <property type="entry name" value="ThiF/MoeB/HesA"/>
</dbReference>
<dbReference type="Proteomes" id="UP000193411">
    <property type="component" value="Unassembled WGS sequence"/>
</dbReference>
<dbReference type="STRING" id="765915.A0A1Y2H995"/>
<dbReference type="GO" id="GO:0005737">
    <property type="term" value="C:cytoplasm"/>
    <property type="evidence" value="ECO:0007669"/>
    <property type="project" value="TreeGrafter"/>
</dbReference>
<dbReference type="GO" id="GO:0016925">
    <property type="term" value="P:protein sumoylation"/>
    <property type="evidence" value="ECO:0007669"/>
    <property type="project" value="TreeGrafter"/>
</dbReference>
<evidence type="ECO:0000313" key="4">
    <source>
        <dbReference type="Proteomes" id="UP000193411"/>
    </source>
</evidence>
<evidence type="ECO:0000259" key="2">
    <source>
        <dbReference type="Pfam" id="PF00899"/>
    </source>
</evidence>
<reference evidence="3 4" key="1">
    <citation type="submission" date="2016-07" db="EMBL/GenBank/DDBJ databases">
        <title>Pervasive Adenine N6-methylation of Active Genes in Fungi.</title>
        <authorList>
            <consortium name="DOE Joint Genome Institute"/>
            <person name="Mondo S.J."/>
            <person name="Dannebaum R.O."/>
            <person name="Kuo R.C."/>
            <person name="Labutti K."/>
            <person name="Haridas S."/>
            <person name="Kuo A."/>
            <person name="Salamov A."/>
            <person name="Ahrendt S.R."/>
            <person name="Lipzen A."/>
            <person name="Sullivan W."/>
            <person name="Andreopoulos W.B."/>
            <person name="Clum A."/>
            <person name="Lindquist E."/>
            <person name="Daum C."/>
            <person name="Ramamoorthy G.K."/>
            <person name="Gryganskyi A."/>
            <person name="Culley D."/>
            <person name="Magnuson J.K."/>
            <person name="James T.Y."/>
            <person name="O'Malley M.A."/>
            <person name="Stajich J.E."/>
            <person name="Spatafora J.W."/>
            <person name="Visel A."/>
            <person name="Grigoriev I.V."/>
        </authorList>
    </citation>
    <scope>NUCLEOTIDE SEQUENCE [LARGE SCALE GENOMIC DNA]</scope>
    <source>
        <strain evidence="3 4">PL171</strain>
    </source>
</reference>
<dbReference type="InterPro" id="IPR000594">
    <property type="entry name" value="ThiF_NAD_FAD-bd"/>
</dbReference>
<dbReference type="EMBL" id="MCFL01000066">
    <property type="protein sequence ID" value="ORZ31146.1"/>
    <property type="molecule type" value="Genomic_DNA"/>
</dbReference>
<organism evidence="3 4">
    <name type="scientific">Catenaria anguillulae PL171</name>
    <dbReference type="NCBI Taxonomy" id="765915"/>
    <lineage>
        <taxon>Eukaryota</taxon>
        <taxon>Fungi</taxon>
        <taxon>Fungi incertae sedis</taxon>
        <taxon>Blastocladiomycota</taxon>
        <taxon>Blastocladiomycetes</taxon>
        <taxon>Blastocladiales</taxon>
        <taxon>Catenariaceae</taxon>
        <taxon>Catenaria</taxon>
    </lineage>
</organism>
<feature type="compositionally biased region" description="Low complexity" evidence="1">
    <location>
        <begin position="60"/>
        <end position="72"/>
    </location>
</feature>
<comment type="caution">
    <text evidence="3">The sequence shown here is derived from an EMBL/GenBank/DDBJ whole genome shotgun (WGS) entry which is preliminary data.</text>
</comment>
<dbReference type="PANTHER" id="PTHR10953:SF162">
    <property type="entry name" value="SUMO-ACTIVATING ENZYME SUBUNIT 1"/>
    <property type="match status" value="1"/>
</dbReference>
<feature type="compositionally biased region" description="Polar residues" evidence="1">
    <location>
        <begin position="30"/>
        <end position="49"/>
    </location>
</feature>
<proteinExistence type="predicted"/>
<gene>
    <name evidence="3" type="ORF">BCR44DRAFT_1443062</name>
</gene>
<dbReference type="Gene3D" id="3.40.50.720">
    <property type="entry name" value="NAD(P)-binding Rossmann-like Domain"/>
    <property type="match status" value="1"/>
</dbReference>
<keyword evidence="4" id="KW-1185">Reference proteome</keyword>
<protein>
    <recommendedName>
        <fullName evidence="2">THIF-type NAD/FAD binding fold domain-containing protein</fullName>
    </recommendedName>
</protein>